<dbReference type="InterPro" id="IPR009936">
    <property type="entry name" value="DUF1468"/>
</dbReference>
<sequence>MRADLALSIVVMLTGAVALAILPQQIAGYGYDSISDMRSPVVFPAVSAALLMLLGAVLGLGTLARGAATAAGGEGTRPGIRTAAVFVIIVGYVAAVPWIGLPVASFITFLLMSLAFGYRRPLPMVLVAVGTIALVLYLFGHLLLIVFPVPKVTLW</sequence>
<reference evidence="3 4" key="1">
    <citation type="submission" date="2020-05" db="EMBL/GenBank/DDBJ databases">
        <title>Azospirillum oleiclasticum sp. nov, a nitrogen-fixing and heavy crude oil-emulsifying bacterium isolated from the crude oil of Yumen Oilfield.</title>
        <authorList>
            <person name="Wu D."/>
            <person name="Cai M."/>
            <person name="Zhang X."/>
        </authorList>
    </citation>
    <scope>NUCLEOTIDE SEQUENCE [LARGE SCALE GENOMIC DNA]</scope>
    <source>
        <strain evidence="3 4">ROY-1-1-2</strain>
    </source>
</reference>
<organism evidence="3 4">
    <name type="scientific">Azospirillum oleiclasticum</name>
    <dbReference type="NCBI Taxonomy" id="2735135"/>
    <lineage>
        <taxon>Bacteria</taxon>
        <taxon>Pseudomonadati</taxon>
        <taxon>Pseudomonadota</taxon>
        <taxon>Alphaproteobacteria</taxon>
        <taxon>Rhodospirillales</taxon>
        <taxon>Azospirillaceae</taxon>
        <taxon>Azospirillum</taxon>
    </lineage>
</organism>
<feature type="transmembrane region" description="Helical" evidence="1">
    <location>
        <begin position="85"/>
        <end position="118"/>
    </location>
</feature>
<proteinExistence type="predicted"/>
<evidence type="ECO:0000313" key="4">
    <source>
        <dbReference type="Proteomes" id="UP000584642"/>
    </source>
</evidence>
<evidence type="ECO:0000313" key="3">
    <source>
        <dbReference type="EMBL" id="NYZ22553.1"/>
    </source>
</evidence>
<feature type="transmembrane region" description="Helical" evidence="1">
    <location>
        <begin position="42"/>
        <end position="64"/>
    </location>
</feature>
<comment type="caution">
    <text evidence="3">The sequence shown here is derived from an EMBL/GenBank/DDBJ whole genome shotgun (WGS) entry which is preliminary data.</text>
</comment>
<keyword evidence="1" id="KW-0812">Transmembrane</keyword>
<evidence type="ECO:0000256" key="1">
    <source>
        <dbReference type="SAM" id="Phobius"/>
    </source>
</evidence>
<protein>
    <submittedName>
        <fullName evidence="3">Tripartite tricarboxylate transporter TctB family protein</fullName>
    </submittedName>
</protein>
<dbReference type="Pfam" id="PF07331">
    <property type="entry name" value="TctB"/>
    <property type="match status" value="1"/>
</dbReference>
<keyword evidence="1" id="KW-1133">Transmembrane helix</keyword>
<dbReference type="EMBL" id="JABFDB010000019">
    <property type="protein sequence ID" value="NYZ22553.1"/>
    <property type="molecule type" value="Genomic_DNA"/>
</dbReference>
<name>A0ABX2THB7_9PROT</name>
<keyword evidence="4" id="KW-1185">Reference proteome</keyword>
<dbReference type="RefSeq" id="WP_180284323.1">
    <property type="nucleotide sequence ID" value="NZ_JABFDB010000019.1"/>
</dbReference>
<feature type="domain" description="DUF1468" evidence="2">
    <location>
        <begin position="8"/>
        <end position="148"/>
    </location>
</feature>
<feature type="transmembrane region" description="Helical" evidence="1">
    <location>
        <begin position="124"/>
        <end position="147"/>
    </location>
</feature>
<gene>
    <name evidence="3" type="ORF">HND93_22820</name>
</gene>
<evidence type="ECO:0000259" key="2">
    <source>
        <dbReference type="Pfam" id="PF07331"/>
    </source>
</evidence>
<keyword evidence="1" id="KW-0472">Membrane</keyword>
<accession>A0ABX2THB7</accession>
<dbReference type="Proteomes" id="UP000584642">
    <property type="component" value="Unassembled WGS sequence"/>
</dbReference>